<comment type="caution">
    <text evidence="3">The sequence shown here is derived from an EMBL/GenBank/DDBJ whole genome shotgun (WGS) entry which is preliminary data.</text>
</comment>
<feature type="compositionally biased region" description="Polar residues" evidence="2">
    <location>
        <begin position="500"/>
        <end position="510"/>
    </location>
</feature>
<gene>
    <name evidence="3" type="ORF">Cpir12675_002937</name>
</gene>
<evidence type="ECO:0000313" key="4">
    <source>
        <dbReference type="Proteomes" id="UP001583280"/>
    </source>
</evidence>
<feature type="compositionally biased region" description="Low complexity" evidence="2">
    <location>
        <begin position="49"/>
        <end position="68"/>
    </location>
</feature>
<feature type="region of interest" description="Disordered" evidence="2">
    <location>
        <begin position="102"/>
        <end position="129"/>
    </location>
</feature>
<organism evidence="3 4">
    <name type="scientific">Ceratocystis pirilliformis</name>
    <dbReference type="NCBI Taxonomy" id="259994"/>
    <lineage>
        <taxon>Eukaryota</taxon>
        <taxon>Fungi</taxon>
        <taxon>Dikarya</taxon>
        <taxon>Ascomycota</taxon>
        <taxon>Pezizomycotina</taxon>
        <taxon>Sordariomycetes</taxon>
        <taxon>Hypocreomycetidae</taxon>
        <taxon>Microascales</taxon>
        <taxon>Ceratocystidaceae</taxon>
        <taxon>Ceratocystis</taxon>
    </lineage>
</organism>
<evidence type="ECO:0000313" key="3">
    <source>
        <dbReference type="EMBL" id="KAL1896024.1"/>
    </source>
</evidence>
<feature type="region of interest" description="Disordered" evidence="2">
    <location>
        <begin position="323"/>
        <end position="342"/>
    </location>
</feature>
<sequence>MLELDAAIHDVDALVSDEPWDARASSRSSASGTPKPPPGLGLPAPPGLTPIGMASNPPSLPTQPSTSSPIVPIVSTSLANAPVIKTKFSIPIGSPVDPPAVANATSTPVTSPKAKAKAKASTSRDVLSTPERHTTLTKIAIAIAAREGGKDKDVKDTTLSSGSTESAALQTPRTPLKAPMRAVSTSILHDEDFPALDSHKTDTMRTPVSDTLSRILVTSSPKKSLVDSSTKPKRPIILSLNTSSPILNKANSSVKAMATATATITPVETPTVLSRSVSTSATNPPSPVIRAIPRSIRLTGTTTLSRSDSAPLASPIVLAATPNSSHLQRASTPTSNSEVISDSASIVSTSISLSRTSSPPPPPTANRVGTAPVRTTTKSQQRKQRKDQLKVDTVATESMLAPQQETTHAPVMGRKKKQKKEKPTFLKKGPSAAISASASLAEKDGSDIPPTLKTREKTKISLAPNIQSPDLNKSSPTTTSTISGSSSSQHHTSSNISQALDETTATTTNKKGQEFRPQGQEGKANNDSVDSASASSPIIKSPQKTSVSNNQTLAKSERIQIKDVTAKKEPLLITAEKVAAEAVAQTERSTDIHKGQSHAVDISGSALSKIFSGLRAQRRLPEADRLSFFRPLNSDNTKAEVEKVFSVPGPGMSETRILSNADSSSAGKIQVNMGEDTAISILTSDEKKQLYESKPVRKFCDGSRVLITPNGDFVRNLSQEEEDLYIYYQAKMVSDLQDPLTFIFDAYRRGTQGFTLVNNRAVPNGPPSFFPQTTDGKVHDPVAKIQRDEAISYINQFVLPGLQLDRQSSTGQSARDAAADASLYSLAPFIYNCDVPPTQMYGASGLSSDDAAALLTTYTGAVSSIDYQSLSTSSYHSMPTPTSTSMPSLNNLRNPLGADCGMLSLQSPPPMSVEDLEKALKLARREVEKAEAKLNQVIKNNRRLILGTRH</sequence>
<feature type="region of interest" description="Disordered" evidence="2">
    <location>
        <begin position="150"/>
        <end position="178"/>
    </location>
</feature>
<feature type="compositionally biased region" description="Low complexity" evidence="2">
    <location>
        <begin position="474"/>
        <end position="498"/>
    </location>
</feature>
<feature type="compositionally biased region" description="Polar residues" evidence="2">
    <location>
        <begin position="157"/>
        <end position="173"/>
    </location>
</feature>
<keyword evidence="1" id="KW-0175">Coiled coil</keyword>
<dbReference type="Proteomes" id="UP001583280">
    <property type="component" value="Unassembled WGS sequence"/>
</dbReference>
<protein>
    <submittedName>
        <fullName evidence="3">Uncharacterized protein</fullName>
    </submittedName>
</protein>
<feature type="region of interest" description="Disordered" evidence="2">
    <location>
        <begin position="350"/>
        <end position="552"/>
    </location>
</feature>
<feature type="compositionally biased region" description="Low complexity" evidence="2">
    <location>
        <begin position="525"/>
        <end position="544"/>
    </location>
</feature>
<feature type="coiled-coil region" evidence="1">
    <location>
        <begin position="913"/>
        <end position="940"/>
    </location>
</feature>
<feature type="compositionally biased region" description="Polar residues" evidence="2">
    <location>
        <begin position="323"/>
        <end position="339"/>
    </location>
</feature>
<reference evidence="3 4" key="1">
    <citation type="journal article" date="2024" name="IMA Fungus">
        <title>IMA Genome - F19 : A genome assembly and annotation guide to empower mycologists, including annotated draft genome sequences of Ceratocystis pirilliformis, Diaporthe australafricana, Fusarium ophioides, Paecilomyces lecythidis, and Sporothrix stenoceras.</title>
        <authorList>
            <person name="Aylward J."/>
            <person name="Wilson A.M."/>
            <person name="Visagie C.M."/>
            <person name="Spraker J."/>
            <person name="Barnes I."/>
            <person name="Buitendag C."/>
            <person name="Ceriani C."/>
            <person name="Del Mar Angel L."/>
            <person name="du Plessis D."/>
            <person name="Fuchs T."/>
            <person name="Gasser K."/>
            <person name="Kramer D."/>
            <person name="Li W."/>
            <person name="Munsamy K."/>
            <person name="Piso A."/>
            <person name="Price J.L."/>
            <person name="Sonnekus B."/>
            <person name="Thomas C."/>
            <person name="van der Nest A."/>
            <person name="van Dijk A."/>
            <person name="van Heerden A."/>
            <person name="van Vuuren N."/>
            <person name="Yilmaz N."/>
            <person name="Duong T.A."/>
            <person name="van der Merwe N.A."/>
            <person name="Wingfield M.J."/>
            <person name="Wingfield B.D."/>
        </authorList>
    </citation>
    <scope>NUCLEOTIDE SEQUENCE [LARGE SCALE GENOMIC DNA]</scope>
    <source>
        <strain evidence="3 4">CMW 12675</strain>
    </source>
</reference>
<evidence type="ECO:0000256" key="1">
    <source>
        <dbReference type="SAM" id="Coils"/>
    </source>
</evidence>
<feature type="compositionally biased region" description="Polar residues" evidence="2">
    <location>
        <begin position="464"/>
        <end position="473"/>
    </location>
</feature>
<evidence type="ECO:0000256" key="2">
    <source>
        <dbReference type="SAM" id="MobiDB-lite"/>
    </source>
</evidence>
<dbReference type="EMBL" id="JAWDJO010000063">
    <property type="protein sequence ID" value="KAL1896024.1"/>
    <property type="molecule type" value="Genomic_DNA"/>
</dbReference>
<name>A0ABR3Z6X8_9PEZI</name>
<proteinExistence type="predicted"/>
<feature type="region of interest" description="Disordered" evidence="2">
    <location>
        <begin position="10"/>
        <end position="68"/>
    </location>
</feature>
<accession>A0ABR3Z6X8</accession>
<feature type="compositionally biased region" description="Low complexity" evidence="2">
    <location>
        <begin position="431"/>
        <end position="440"/>
    </location>
</feature>
<feature type="compositionally biased region" description="Low complexity" evidence="2">
    <location>
        <begin position="22"/>
        <end position="33"/>
    </location>
</feature>
<keyword evidence="4" id="KW-1185">Reference proteome</keyword>
<feature type="compositionally biased region" description="Pro residues" evidence="2">
    <location>
        <begin position="34"/>
        <end position="48"/>
    </location>
</feature>